<dbReference type="SUPFAM" id="SSF50800">
    <property type="entry name" value="PK beta-barrel domain-like"/>
    <property type="match status" value="1"/>
</dbReference>
<dbReference type="InterPro" id="IPR011037">
    <property type="entry name" value="Pyrv_Knase-like_insert_dom_sf"/>
</dbReference>
<dbReference type="PANTHER" id="PTHR36930">
    <property type="entry name" value="METAL-SULFUR CLUSTER BIOSYNTHESIS PROTEINS YUAD-RELATED"/>
    <property type="match status" value="1"/>
</dbReference>
<dbReference type="GO" id="GO:0003824">
    <property type="term" value="F:catalytic activity"/>
    <property type="evidence" value="ECO:0007669"/>
    <property type="project" value="InterPro"/>
</dbReference>
<sequence length="184" mass="19505">MFDLTGATVTAVSVSAEHTFSKTERPSIHLVSGLGVLGDAHAGVKVKHRSRVAADPTQPNLRQVHLIHAELFEVLTARGFDVAAGSLGENITTQGVYLLGLPTHTRLHLGAEAVVEVTGLRNPCVQLDALQPGLLKAVLSRDAEGNLFRKAGVMGVVLAGGEVRPGAEIGVELPPEPHWRLERV</sequence>
<dbReference type="InterPro" id="IPR052716">
    <property type="entry name" value="MOSC_domain"/>
</dbReference>
<accession>A0A6J4VUI8</accession>
<evidence type="ECO:0000313" key="2">
    <source>
        <dbReference type="EMBL" id="CAA9588469.1"/>
    </source>
</evidence>
<dbReference type="Gene3D" id="2.40.33.20">
    <property type="entry name" value="PK beta-barrel domain-like"/>
    <property type="match status" value="1"/>
</dbReference>
<name>A0A6J4VUI8_9DEIN</name>
<organism evidence="2">
    <name type="scientific">uncultured Truepera sp</name>
    <dbReference type="NCBI Taxonomy" id="543023"/>
    <lineage>
        <taxon>Bacteria</taxon>
        <taxon>Thermotogati</taxon>
        <taxon>Deinococcota</taxon>
        <taxon>Deinococci</taxon>
        <taxon>Trueperales</taxon>
        <taxon>Trueperaceae</taxon>
        <taxon>Truepera</taxon>
        <taxon>environmental samples</taxon>
    </lineage>
</organism>
<dbReference type="InterPro" id="IPR005302">
    <property type="entry name" value="MoCF_Sase_C"/>
</dbReference>
<dbReference type="PANTHER" id="PTHR36930:SF1">
    <property type="entry name" value="MOSC DOMAIN-CONTAINING PROTEIN"/>
    <property type="match status" value="1"/>
</dbReference>
<evidence type="ECO:0000259" key="1">
    <source>
        <dbReference type="PROSITE" id="PS51340"/>
    </source>
</evidence>
<proteinExistence type="predicted"/>
<reference evidence="2" key="1">
    <citation type="submission" date="2020-02" db="EMBL/GenBank/DDBJ databases">
        <authorList>
            <person name="Meier V. D."/>
        </authorList>
    </citation>
    <scope>NUCLEOTIDE SEQUENCE</scope>
    <source>
        <strain evidence="2">AVDCRST_MAG86</strain>
    </source>
</reference>
<gene>
    <name evidence="2" type="ORF">AVDCRST_MAG86-4116</name>
</gene>
<feature type="domain" description="MOSC" evidence="1">
    <location>
        <begin position="23"/>
        <end position="172"/>
    </location>
</feature>
<dbReference type="Pfam" id="PF03473">
    <property type="entry name" value="MOSC"/>
    <property type="match status" value="1"/>
</dbReference>
<dbReference type="GO" id="GO:0030170">
    <property type="term" value="F:pyridoxal phosphate binding"/>
    <property type="evidence" value="ECO:0007669"/>
    <property type="project" value="InterPro"/>
</dbReference>
<dbReference type="EMBL" id="CADCWP010000361">
    <property type="protein sequence ID" value="CAA9588469.1"/>
    <property type="molecule type" value="Genomic_DNA"/>
</dbReference>
<dbReference type="GO" id="GO:0030151">
    <property type="term" value="F:molybdenum ion binding"/>
    <property type="evidence" value="ECO:0007669"/>
    <property type="project" value="InterPro"/>
</dbReference>
<dbReference type="PROSITE" id="PS51340">
    <property type="entry name" value="MOSC"/>
    <property type="match status" value="1"/>
</dbReference>
<dbReference type="AlphaFoldDB" id="A0A6J4VUI8"/>
<protein>
    <submittedName>
        <fullName evidence="2">MOSC domain protein</fullName>
    </submittedName>
</protein>